<dbReference type="PANTHER" id="PTHR48105">
    <property type="entry name" value="THIOREDOXIN REDUCTASE 1-RELATED-RELATED"/>
    <property type="match status" value="1"/>
</dbReference>
<evidence type="ECO:0000313" key="4">
    <source>
        <dbReference type="EMBL" id="KWS06379.1"/>
    </source>
</evidence>
<dbReference type="RefSeq" id="WP_036106403.1">
    <property type="nucleotide sequence ID" value="NZ_JAJA02000001.1"/>
</dbReference>
<evidence type="ECO:0000256" key="2">
    <source>
        <dbReference type="ARBA" id="ARBA00023002"/>
    </source>
</evidence>
<keyword evidence="1" id="KW-0285">Flavoprotein</keyword>
<evidence type="ECO:0000313" key="5">
    <source>
        <dbReference type="Proteomes" id="UP000023435"/>
    </source>
</evidence>
<dbReference type="InterPro" id="IPR023753">
    <property type="entry name" value="FAD/NAD-binding_dom"/>
</dbReference>
<name>A0A108UCD6_9GAMM</name>
<comment type="caution">
    <text evidence="4">The sequence shown here is derived from an EMBL/GenBank/DDBJ whole genome shotgun (WGS) entry which is preliminary data.</text>
</comment>
<dbReference type="EMBL" id="JAJA02000001">
    <property type="protein sequence ID" value="KWS06379.1"/>
    <property type="molecule type" value="Genomic_DNA"/>
</dbReference>
<accession>A0A108UCD6</accession>
<evidence type="ECO:0000259" key="3">
    <source>
        <dbReference type="Pfam" id="PF07992"/>
    </source>
</evidence>
<reference evidence="4 5" key="1">
    <citation type="journal article" date="2014" name="Genome Announc.">
        <title>Draft Genome Sequence of Lysobacter capsici AZ78, a Bacterium Antagonistic to Plant-Pathogenic Oomycetes.</title>
        <authorList>
            <person name="Puopolo G."/>
            <person name="Sonego P."/>
            <person name="Engelen K."/>
            <person name="Pertot I."/>
        </authorList>
    </citation>
    <scope>NUCLEOTIDE SEQUENCE [LARGE SCALE GENOMIC DNA]</scope>
    <source>
        <strain evidence="4 5">AZ78</strain>
    </source>
</reference>
<protein>
    <submittedName>
        <fullName evidence="4">Thioredoxin reductase</fullName>
        <ecNumber evidence="4">1.8.1.9</ecNumber>
    </submittedName>
</protein>
<dbReference type="EC" id="1.8.1.9" evidence="4"/>
<dbReference type="AlphaFoldDB" id="A0A108UCD6"/>
<evidence type="ECO:0000256" key="1">
    <source>
        <dbReference type="ARBA" id="ARBA00022630"/>
    </source>
</evidence>
<dbReference type="SUPFAM" id="SSF51905">
    <property type="entry name" value="FAD/NAD(P)-binding domain"/>
    <property type="match status" value="1"/>
</dbReference>
<keyword evidence="5" id="KW-1185">Reference proteome</keyword>
<dbReference type="InterPro" id="IPR036188">
    <property type="entry name" value="FAD/NAD-bd_sf"/>
</dbReference>
<dbReference type="OrthoDB" id="109585at2"/>
<dbReference type="InterPro" id="IPR050097">
    <property type="entry name" value="Ferredoxin-NADP_redctase_2"/>
</dbReference>
<gene>
    <name evidence="4" type="ORF">AZ78_3935</name>
</gene>
<sequence>MQHIDVIVVGGGPAGLTAATYLQRFHRRCVLIDAGDSRALRIPESHNCPGFPDGVSGPELVARMHTQAREAGVAFESGSVDSLSRHDDGGFVVSARSRQWRSRAVILATGTRDVLPEVTWAEEAIACGALRLCAVCDAFEASDLRIGVYGPGRAVASHGRFLRSYTNRLVLIPTDHAFDASDDEAFADGATRVLAPGGELRFDGRRCAYREPDGTVTELDTLYPYLGVEAEHPLVACAGAGVERPGETVVDAHQRTRIPGLYAIGDMVSGLNQISVAVGQAAIAATHLHNALPFVPRAASAAIE</sequence>
<dbReference type="GO" id="GO:0004791">
    <property type="term" value="F:thioredoxin-disulfide reductase (NADPH) activity"/>
    <property type="evidence" value="ECO:0007669"/>
    <property type="project" value="UniProtKB-EC"/>
</dbReference>
<dbReference type="PRINTS" id="PR00368">
    <property type="entry name" value="FADPNR"/>
</dbReference>
<dbReference type="PRINTS" id="PR00469">
    <property type="entry name" value="PNDRDTASEII"/>
</dbReference>
<feature type="domain" description="FAD/NAD(P)-binding" evidence="3">
    <location>
        <begin position="5"/>
        <end position="281"/>
    </location>
</feature>
<organism evidence="4 5">
    <name type="scientific">Lysobacter capsici AZ78</name>
    <dbReference type="NCBI Taxonomy" id="1444315"/>
    <lineage>
        <taxon>Bacteria</taxon>
        <taxon>Pseudomonadati</taxon>
        <taxon>Pseudomonadota</taxon>
        <taxon>Gammaproteobacteria</taxon>
        <taxon>Lysobacterales</taxon>
        <taxon>Lysobacteraceae</taxon>
        <taxon>Lysobacter</taxon>
    </lineage>
</organism>
<proteinExistence type="predicted"/>
<dbReference type="Proteomes" id="UP000023435">
    <property type="component" value="Unassembled WGS sequence"/>
</dbReference>
<dbReference type="Pfam" id="PF07992">
    <property type="entry name" value="Pyr_redox_2"/>
    <property type="match status" value="1"/>
</dbReference>
<dbReference type="Gene3D" id="3.50.50.60">
    <property type="entry name" value="FAD/NAD(P)-binding domain"/>
    <property type="match status" value="2"/>
</dbReference>
<keyword evidence="2 4" id="KW-0560">Oxidoreductase</keyword>